<dbReference type="Gene3D" id="3.40.50.720">
    <property type="entry name" value="NAD(P)-binding Rossmann-like Domain"/>
    <property type="match status" value="2"/>
</dbReference>
<protein>
    <submittedName>
        <fullName evidence="7">C-terminal binding protein</fullName>
    </submittedName>
</protein>
<dbReference type="Pfam" id="PF00389">
    <property type="entry name" value="2-Hacid_dh"/>
    <property type="match status" value="1"/>
</dbReference>
<sequence>MKINRIKKQLIWGGDVLKPLIWIIDEEWSDYTIEQERLKQAFPNCVIRYSGNDYQKDLVDFGRYADAILCQVYVTIGKETIEKLEHCKIIAIYGGGYDRVAVDAAKSKGITVTYVPGYCVEDVSDYVISAIYFFNKNLPYYLKIANDGPWGAQAASALTPRIASSTLLIIGFGRIGQKVAEKAQAAHIRVLVHDPRLNGSDALDHGVRKVTLQEGLSEADYVTLHTTYTPETDGLLSMPEFKLMKPTAHVINTSRGRVLNEGDLIEAVKNKDIAGAMLDVIANEPPKGSEAVFSCPNIYVTPHVSYLSIESLTTLKARAVANVITVINGGHSKDAVI</sequence>
<dbReference type="Proteomes" id="UP000285882">
    <property type="component" value="Chromosome"/>
</dbReference>
<evidence type="ECO:0000256" key="2">
    <source>
        <dbReference type="ARBA" id="ARBA00023002"/>
    </source>
</evidence>
<dbReference type="SUPFAM" id="SSF51735">
    <property type="entry name" value="NAD(P)-binding Rossmann-fold domains"/>
    <property type="match status" value="1"/>
</dbReference>
<evidence type="ECO:0000313" key="8">
    <source>
        <dbReference type="Proteomes" id="UP000285882"/>
    </source>
</evidence>
<reference evidence="7 8" key="1">
    <citation type="submission" date="2018-01" db="EMBL/GenBank/DDBJ databases">
        <title>Complete genome sequencing of Sporolactobacillus terrae DLG3.</title>
        <authorList>
            <person name="Nam Y.-D."/>
            <person name="Kang J."/>
            <person name="Chung W.-H."/>
        </authorList>
    </citation>
    <scope>NUCLEOTIDE SEQUENCE [LARGE SCALE GENOMIC DNA]</scope>
    <source>
        <strain evidence="7 8">DLG3</strain>
    </source>
</reference>
<accession>A0ABX5Q3Y8</accession>
<dbReference type="PANTHER" id="PTHR43761">
    <property type="entry name" value="D-ISOMER SPECIFIC 2-HYDROXYACID DEHYDROGENASE FAMILY PROTEIN (AFU_ORTHOLOGUE AFUA_1G13630)"/>
    <property type="match status" value="1"/>
</dbReference>
<keyword evidence="8" id="KW-1185">Reference proteome</keyword>
<keyword evidence="2 4" id="KW-0560">Oxidoreductase</keyword>
<evidence type="ECO:0000256" key="3">
    <source>
        <dbReference type="ARBA" id="ARBA00023027"/>
    </source>
</evidence>
<evidence type="ECO:0000259" key="6">
    <source>
        <dbReference type="Pfam" id="PF02826"/>
    </source>
</evidence>
<proteinExistence type="inferred from homology"/>
<organism evidence="7 8">
    <name type="scientific">Sporolactobacillus terrae</name>
    <dbReference type="NCBI Taxonomy" id="269673"/>
    <lineage>
        <taxon>Bacteria</taxon>
        <taxon>Bacillati</taxon>
        <taxon>Bacillota</taxon>
        <taxon>Bacilli</taxon>
        <taxon>Bacillales</taxon>
        <taxon>Sporolactobacillaceae</taxon>
        <taxon>Sporolactobacillus</taxon>
    </lineage>
</organism>
<dbReference type="EMBL" id="CP025688">
    <property type="protein sequence ID" value="QAA21346.1"/>
    <property type="molecule type" value="Genomic_DNA"/>
</dbReference>
<keyword evidence="3" id="KW-0520">NAD</keyword>
<dbReference type="PANTHER" id="PTHR43761:SF1">
    <property type="entry name" value="D-ISOMER SPECIFIC 2-HYDROXYACID DEHYDROGENASE CATALYTIC DOMAIN-CONTAINING PROTEIN-RELATED"/>
    <property type="match status" value="1"/>
</dbReference>
<dbReference type="InterPro" id="IPR050418">
    <property type="entry name" value="D-iso_2-hydroxyacid_DH_PdxB"/>
</dbReference>
<evidence type="ECO:0000313" key="7">
    <source>
        <dbReference type="EMBL" id="QAA21346.1"/>
    </source>
</evidence>
<dbReference type="Pfam" id="PF02826">
    <property type="entry name" value="2-Hacid_dh_C"/>
    <property type="match status" value="1"/>
</dbReference>
<name>A0ABX5Q3Y8_9BACL</name>
<dbReference type="CDD" id="cd05299">
    <property type="entry name" value="CtBP_dh"/>
    <property type="match status" value="1"/>
</dbReference>
<gene>
    <name evidence="7" type="ORF">C0674_01140</name>
</gene>
<dbReference type="InterPro" id="IPR006139">
    <property type="entry name" value="D-isomer_2_OHA_DH_cat_dom"/>
</dbReference>
<comment type="similarity">
    <text evidence="1 4">Belongs to the D-isomer specific 2-hydroxyacid dehydrogenase family.</text>
</comment>
<evidence type="ECO:0000259" key="5">
    <source>
        <dbReference type="Pfam" id="PF00389"/>
    </source>
</evidence>
<evidence type="ECO:0000256" key="1">
    <source>
        <dbReference type="ARBA" id="ARBA00005854"/>
    </source>
</evidence>
<dbReference type="InterPro" id="IPR036291">
    <property type="entry name" value="NAD(P)-bd_dom_sf"/>
</dbReference>
<evidence type="ECO:0000256" key="4">
    <source>
        <dbReference type="RuleBase" id="RU003719"/>
    </source>
</evidence>
<dbReference type="InterPro" id="IPR043322">
    <property type="entry name" value="CtBP"/>
</dbReference>
<dbReference type="InterPro" id="IPR006140">
    <property type="entry name" value="D-isomer_DH_NAD-bd"/>
</dbReference>
<dbReference type="SUPFAM" id="SSF52283">
    <property type="entry name" value="Formate/glycerate dehydrogenase catalytic domain-like"/>
    <property type="match status" value="1"/>
</dbReference>
<feature type="domain" description="D-isomer specific 2-hydroxyacid dehydrogenase NAD-binding" evidence="6">
    <location>
        <begin position="134"/>
        <end position="305"/>
    </location>
</feature>
<feature type="domain" description="D-isomer specific 2-hydroxyacid dehydrogenase catalytic" evidence="5">
    <location>
        <begin position="36"/>
        <end position="336"/>
    </location>
</feature>